<proteinExistence type="predicted"/>
<evidence type="ECO:0000313" key="3">
    <source>
        <dbReference type="EMBL" id="CAD8718220.1"/>
    </source>
</evidence>
<protein>
    <recommendedName>
        <fullName evidence="2">STI1/HOP DP domain-containing protein</fullName>
    </recommendedName>
</protein>
<evidence type="ECO:0000256" key="1">
    <source>
        <dbReference type="ARBA" id="ARBA00022737"/>
    </source>
</evidence>
<dbReference type="Pfam" id="PF17830">
    <property type="entry name" value="STI1-HOP_DP"/>
    <property type="match status" value="1"/>
</dbReference>
<name>A0A7S0XEQ7_9STRA</name>
<feature type="domain" description="STI1/HOP DP" evidence="2">
    <location>
        <begin position="83"/>
        <end position="134"/>
    </location>
</feature>
<organism evidence="3">
    <name type="scientific">Chromulina nebulosa</name>
    <dbReference type="NCBI Taxonomy" id="96789"/>
    <lineage>
        <taxon>Eukaryota</taxon>
        <taxon>Sar</taxon>
        <taxon>Stramenopiles</taxon>
        <taxon>Ochrophyta</taxon>
        <taxon>Chrysophyceae</taxon>
        <taxon>Chromulinales</taxon>
        <taxon>Chromulinaceae</taxon>
        <taxon>Chromulina</taxon>
    </lineage>
</organism>
<dbReference type="Gene3D" id="1.10.260.100">
    <property type="match status" value="1"/>
</dbReference>
<dbReference type="EMBL" id="HBFD01004195">
    <property type="protein sequence ID" value="CAD8718220.1"/>
    <property type="molecule type" value="Transcribed_RNA"/>
</dbReference>
<keyword evidence="1" id="KW-0677">Repeat</keyword>
<reference evidence="3" key="1">
    <citation type="submission" date="2021-01" db="EMBL/GenBank/DDBJ databases">
        <authorList>
            <person name="Corre E."/>
            <person name="Pelletier E."/>
            <person name="Niang G."/>
            <person name="Scheremetjew M."/>
            <person name="Finn R."/>
            <person name="Kale V."/>
            <person name="Holt S."/>
            <person name="Cochrane G."/>
            <person name="Meng A."/>
            <person name="Brown T."/>
            <person name="Cohen L."/>
        </authorList>
    </citation>
    <scope>NUCLEOTIDE SEQUENCE</scope>
    <source>
        <strain evidence="3">UTEXLB2642</strain>
    </source>
</reference>
<gene>
    <name evidence="3" type="ORF">CNEB1095_LOCUS2727</name>
</gene>
<sequence>MSIDEIIGELELRGVKYDDCTNKSQLLIRLNETRSKGIADPNILSKFNDENISEGFDPSLLNDKEIVSQVAAKDGNLPGGLSPELVKALTSDPEIMNMLRNPKMQEVMKAVMTQGPDGIKRYLSDPDAMILLQRLSKAMERAAKL</sequence>
<accession>A0A7S0XEQ7</accession>
<dbReference type="AlphaFoldDB" id="A0A7S0XEQ7"/>
<evidence type="ECO:0000259" key="2">
    <source>
        <dbReference type="Pfam" id="PF17830"/>
    </source>
</evidence>
<dbReference type="InterPro" id="IPR041243">
    <property type="entry name" value="STI1/HOP_DP"/>
</dbReference>